<dbReference type="PANTHER" id="PTHR23502:SF163">
    <property type="entry name" value="MAJOR FACILITATOR SUPERFAMILY (MFS) PROFILE DOMAIN-CONTAINING PROTEIN"/>
    <property type="match status" value="1"/>
</dbReference>
<feature type="transmembrane region" description="Helical" evidence="7">
    <location>
        <begin position="210"/>
        <end position="230"/>
    </location>
</feature>
<evidence type="ECO:0000256" key="6">
    <source>
        <dbReference type="SAM" id="MobiDB-lite"/>
    </source>
</evidence>
<evidence type="ECO:0000256" key="2">
    <source>
        <dbReference type="ARBA" id="ARBA00022692"/>
    </source>
</evidence>
<feature type="transmembrane region" description="Helical" evidence="7">
    <location>
        <begin position="50"/>
        <end position="74"/>
    </location>
</feature>
<evidence type="ECO:0000313" key="10">
    <source>
        <dbReference type="Proteomes" id="UP000760494"/>
    </source>
</evidence>
<feature type="transmembrane region" description="Helical" evidence="7">
    <location>
        <begin position="360"/>
        <end position="381"/>
    </location>
</feature>
<dbReference type="InterPro" id="IPR011701">
    <property type="entry name" value="MFS"/>
</dbReference>
<evidence type="ECO:0000256" key="5">
    <source>
        <dbReference type="ARBA" id="ARBA00023180"/>
    </source>
</evidence>
<dbReference type="PROSITE" id="PS50850">
    <property type="entry name" value="MFS"/>
    <property type="match status" value="1"/>
</dbReference>
<dbReference type="InterPro" id="IPR036259">
    <property type="entry name" value="MFS_trans_sf"/>
</dbReference>
<evidence type="ECO:0000256" key="4">
    <source>
        <dbReference type="ARBA" id="ARBA00023136"/>
    </source>
</evidence>
<feature type="compositionally biased region" description="Polar residues" evidence="6">
    <location>
        <begin position="1123"/>
        <end position="1133"/>
    </location>
</feature>
<keyword evidence="2 7" id="KW-0812">Transmembrane</keyword>
<evidence type="ECO:0000256" key="7">
    <source>
        <dbReference type="SAM" id="Phobius"/>
    </source>
</evidence>
<dbReference type="Proteomes" id="UP000760494">
    <property type="component" value="Unassembled WGS sequence"/>
</dbReference>
<feature type="transmembrane region" description="Helical" evidence="7">
    <location>
        <begin position="455"/>
        <end position="475"/>
    </location>
</feature>
<dbReference type="GO" id="GO:0022857">
    <property type="term" value="F:transmembrane transporter activity"/>
    <property type="evidence" value="ECO:0007669"/>
    <property type="project" value="InterPro"/>
</dbReference>
<dbReference type="InterPro" id="IPR020846">
    <property type="entry name" value="MFS_dom"/>
</dbReference>
<evidence type="ECO:0000313" key="9">
    <source>
        <dbReference type="EMBL" id="VTT78167.1"/>
    </source>
</evidence>
<feature type="transmembrane region" description="Helical" evidence="7">
    <location>
        <begin position="280"/>
        <end position="300"/>
    </location>
</feature>
<keyword evidence="5" id="KW-0325">Glycoprotein</keyword>
<name>A0A9Q9RW43_FUSFU</name>
<feature type="compositionally biased region" description="Basic and acidic residues" evidence="6">
    <location>
        <begin position="1011"/>
        <end position="1024"/>
    </location>
</feature>
<feature type="transmembrane region" description="Helical" evidence="7">
    <location>
        <begin position="320"/>
        <end position="340"/>
    </location>
</feature>
<dbReference type="Pfam" id="PF07690">
    <property type="entry name" value="MFS_1"/>
    <property type="match status" value="1"/>
</dbReference>
<accession>A0A9Q9RW43</accession>
<feature type="transmembrane region" description="Helical" evidence="7">
    <location>
        <begin position="183"/>
        <end position="204"/>
    </location>
</feature>
<dbReference type="Gene3D" id="1.20.1250.20">
    <property type="entry name" value="MFS general substrate transporter like domains"/>
    <property type="match status" value="1"/>
</dbReference>
<evidence type="ECO:0000256" key="3">
    <source>
        <dbReference type="ARBA" id="ARBA00022989"/>
    </source>
</evidence>
<feature type="region of interest" description="Disordered" evidence="6">
    <location>
        <begin position="1049"/>
        <end position="1137"/>
    </location>
</feature>
<reference evidence="9" key="1">
    <citation type="submission" date="2019-05" db="EMBL/GenBank/DDBJ databases">
        <authorList>
            <person name="Piombo E."/>
        </authorList>
    </citation>
    <scope>NUCLEOTIDE SEQUENCE</scope>
    <source>
        <strain evidence="9">C2S</strain>
    </source>
</reference>
<dbReference type="PANTHER" id="PTHR23502">
    <property type="entry name" value="MAJOR FACILITATOR SUPERFAMILY"/>
    <property type="match status" value="1"/>
</dbReference>
<dbReference type="GO" id="GO:0140115">
    <property type="term" value="P:export across plasma membrane"/>
    <property type="evidence" value="ECO:0007669"/>
    <property type="project" value="UniProtKB-ARBA"/>
</dbReference>
<feature type="region of interest" description="Disordered" evidence="6">
    <location>
        <begin position="995"/>
        <end position="1024"/>
    </location>
</feature>
<evidence type="ECO:0000259" key="8">
    <source>
        <dbReference type="PROSITE" id="PS50850"/>
    </source>
</evidence>
<dbReference type="GO" id="GO:0016020">
    <property type="term" value="C:membrane"/>
    <property type="evidence" value="ECO:0007669"/>
    <property type="project" value="UniProtKB-SubCell"/>
</dbReference>
<dbReference type="GO" id="GO:0042908">
    <property type="term" value="P:xenobiotic transport"/>
    <property type="evidence" value="ECO:0007669"/>
    <property type="project" value="UniProtKB-ARBA"/>
</dbReference>
<keyword evidence="3 7" id="KW-1133">Transmembrane helix</keyword>
<dbReference type="SUPFAM" id="SSF103473">
    <property type="entry name" value="MFS general substrate transporter"/>
    <property type="match status" value="1"/>
</dbReference>
<evidence type="ECO:0000256" key="1">
    <source>
        <dbReference type="ARBA" id="ARBA00004141"/>
    </source>
</evidence>
<feature type="transmembrane region" description="Helical" evidence="7">
    <location>
        <begin position="387"/>
        <end position="408"/>
    </location>
</feature>
<gene>
    <name evidence="9" type="ORF">C2S_10885</name>
</gene>
<keyword evidence="4 7" id="KW-0472">Membrane</keyword>
<protein>
    <recommendedName>
        <fullName evidence="8">Major facilitator superfamily (MFS) profile domain-containing protein</fullName>
    </recommendedName>
</protein>
<feature type="compositionally biased region" description="Polar residues" evidence="6">
    <location>
        <begin position="1089"/>
        <end position="1099"/>
    </location>
</feature>
<sequence length="1193" mass="131837">MSTSNGRETDTLLSRDTFLEPALEGGQTRHDQCYLSGDRTKSDPRGWSPLYKWTIVLLLTLMGFCVSFSCLSIVPVSSEIISELSGTKYGSNYANVLVVTIWELGEAAGPLIIAPLSENFGRRPVANVANLLFVLSNVLAAICQNPSTYILARVCSGLTVTCNVLNPAIIGDMFAPQHRGSPLSLIMLAPFMGGAIGLAFGGIATEIWGWRWLVGIASALAGTASLLFLVSFRETYQGLDPAPGIQHTQPSVDANTYGSGSKPRFFASFARPFAIFRSSGVLTCLALYGSIAFSNFYNVFTTLPDILETRYDISPFDAGQVMLSFSAGSAVGIVFCHLTIDRIYTNLSISWGSYGGRPEFKLPLTLVGAFMLPFGILLYGWSAELGLSLPIMVFSLFFLGASIMLNVLPLSAYVVDAFKLYSASALTGLIVARCVMCTVVPMMNEMLIEQFGYGYGSSLLAIFNILLSPIPFIVFKHGSKWRQNSCYTQDVLSCAFSSEARVGFRSICCMNGPFLSILRSGGPLTQVRQSALCSLRVNLCAIICWRLNIVIVSVDKMKIEVCLGYLFTTLKTCDCPLFNDASALRAFLPNMLAHDVVELNLRTAPVTCTELVLHYQMAVNLAASHRLLANRAYSLSMKVTCVVGKTLRRRIAAVPTLKSMLILEMFFHATKKLMGMAKQASQPFMLFRFFKMSKKPPVARQVQAFRTFRTLRTSPPRVVYFNIGNQNPPSAIPITNSPLDNLSPLGVSSTRIFDPAGLTSVAPSLDFAEAPEERTELSISRTETFRDTMSATDRGEIFFSRKQEDCKPKIFLTYVRKVVKRENPDLEFPEEEGLENTFLVQAFHKYLRGKVQRCFEEERLGEKSFAGIALQFEERFSKPNTAMDRALIAEAHQIGRPPSESLRTFVDRTGKLYHRMPPNYRQTLLRSSILPMNDKDKDQRLQERIQDRLYSRSKWNNGVADPSLTFDDARNSPGDSSASISSVVPWRYDERYPGQSLGLPWTASTPSSESLETRDSERGMAPLDQKKTDASLRQVMALTTDQLVVNAATHGTEKTQPKPKNPAGVDKGKGRGKKTTMGDEQLRMLADTATRQLQGNADHTTGGPVTEMEGPQAVESGDDEQPLPSQTQPTDTDMTAGITRKEFQKIRATDEYQVPPFGIAQHLKNDTIQISIPQLLQIAPSIRQQLSSERHQD</sequence>
<dbReference type="AlphaFoldDB" id="A0A9Q9RW43"/>
<dbReference type="EMBL" id="CABFJX010000391">
    <property type="protein sequence ID" value="VTT78167.1"/>
    <property type="molecule type" value="Genomic_DNA"/>
</dbReference>
<dbReference type="InterPro" id="IPR005829">
    <property type="entry name" value="Sugar_transporter_CS"/>
</dbReference>
<organism evidence="9 10">
    <name type="scientific">Fusarium fujikuroi</name>
    <name type="common">Bakanae and foot rot disease fungus</name>
    <name type="synonym">Gibberella fujikuroi</name>
    <dbReference type="NCBI Taxonomy" id="5127"/>
    <lineage>
        <taxon>Eukaryota</taxon>
        <taxon>Fungi</taxon>
        <taxon>Dikarya</taxon>
        <taxon>Ascomycota</taxon>
        <taxon>Pezizomycotina</taxon>
        <taxon>Sordariomycetes</taxon>
        <taxon>Hypocreomycetidae</taxon>
        <taxon>Hypocreales</taxon>
        <taxon>Nectriaceae</taxon>
        <taxon>Fusarium</taxon>
        <taxon>Fusarium fujikuroi species complex</taxon>
    </lineage>
</organism>
<feature type="transmembrane region" description="Helical" evidence="7">
    <location>
        <begin position="420"/>
        <end position="443"/>
    </location>
</feature>
<feature type="domain" description="Major facilitator superfamily (MFS) profile" evidence="8">
    <location>
        <begin position="55"/>
        <end position="480"/>
    </location>
</feature>
<proteinExistence type="predicted"/>
<dbReference type="PROSITE" id="PS00216">
    <property type="entry name" value="SUGAR_TRANSPORT_1"/>
    <property type="match status" value="1"/>
</dbReference>
<comment type="caution">
    <text evidence="9">The sequence shown here is derived from an EMBL/GenBank/DDBJ whole genome shotgun (WGS) entry which is preliminary data.</text>
</comment>
<comment type="subcellular location">
    <subcellularLocation>
        <location evidence="1">Membrane</location>
        <topology evidence="1">Multi-pass membrane protein</topology>
    </subcellularLocation>
</comment>